<dbReference type="Gene3D" id="1.20.1260.10">
    <property type="match status" value="2"/>
</dbReference>
<proteinExistence type="predicted"/>
<dbReference type="InterPro" id="IPR012347">
    <property type="entry name" value="Ferritin-like"/>
</dbReference>
<dbReference type="EMBL" id="JACHGH010000002">
    <property type="protein sequence ID" value="MBB6452585.1"/>
    <property type="molecule type" value="Genomic_DNA"/>
</dbReference>
<evidence type="ECO:0000313" key="1">
    <source>
        <dbReference type="EMBL" id="MBB6452585.1"/>
    </source>
</evidence>
<sequence length="332" mass="37407">MSTPESVNLTSSEMASLWKEYISLSHSSCMLTYFIAKAEDNEVFNILESTLQLVENNKSATKHLLQSENVPIPIGFDNQDVDVNAPRLFSDSFSLLYIKNLSRVMITTCALMYTMSSRKDIRNHFNTCLKRATDIFDTVSDLLLDKGLYTRPPFIQPPKKSDFIESKDYLSGNNLLEDQRYLNAVEISHIFGNIEANVVGNTLTQAFGQTADLKEIRSIMVDAGKLAEKIINSLTKFLTSSKLPAPMPSETQVFSSAQSPFSDRFVMYQLTFLNAAGISDYATSLAVSMRSDLKRQYMDVLNNTVKLAKKAESLMIENNWIEQPPQQDKILK</sequence>
<accession>A0A841Q2H8</accession>
<reference evidence="1 2" key="1">
    <citation type="submission" date="2020-08" db="EMBL/GenBank/DDBJ databases">
        <title>Genomic Encyclopedia of Type Strains, Phase IV (KMG-IV): sequencing the most valuable type-strain genomes for metagenomic binning, comparative biology and taxonomic classification.</title>
        <authorList>
            <person name="Goeker M."/>
        </authorList>
    </citation>
    <scope>NUCLEOTIDE SEQUENCE [LARGE SCALE GENOMIC DNA]</scope>
    <source>
        <strain evidence="1 2">DSM 19612</strain>
    </source>
</reference>
<protein>
    <recommendedName>
        <fullName evidence="3">DUF3231 family protein</fullName>
    </recommendedName>
</protein>
<dbReference type="RefSeq" id="WP_174494769.1">
    <property type="nucleotide sequence ID" value="NZ_CADDWK010000002.1"/>
</dbReference>
<keyword evidence="2" id="KW-1185">Reference proteome</keyword>
<dbReference type="AlphaFoldDB" id="A0A841Q2H8"/>
<dbReference type="Pfam" id="PF11553">
    <property type="entry name" value="DUF3231"/>
    <property type="match status" value="2"/>
</dbReference>
<name>A0A841Q2H8_9BACI</name>
<gene>
    <name evidence="1" type="ORF">HNQ94_001030</name>
</gene>
<evidence type="ECO:0000313" key="2">
    <source>
        <dbReference type="Proteomes" id="UP000581688"/>
    </source>
</evidence>
<dbReference type="InterPro" id="IPR021617">
    <property type="entry name" value="DUF3231"/>
</dbReference>
<organism evidence="1 2">
    <name type="scientific">Salirhabdus euzebyi</name>
    <dbReference type="NCBI Taxonomy" id="394506"/>
    <lineage>
        <taxon>Bacteria</taxon>
        <taxon>Bacillati</taxon>
        <taxon>Bacillota</taxon>
        <taxon>Bacilli</taxon>
        <taxon>Bacillales</taxon>
        <taxon>Bacillaceae</taxon>
        <taxon>Salirhabdus</taxon>
    </lineage>
</organism>
<evidence type="ECO:0008006" key="3">
    <source>
        <dbReference type="Google" id="ProtNLM"/>
    </source>
</evidence>
<dbReference type="Proteomes" id="UP000581688">
    <property type="component" value="Unassembled WGS sequence"/>
</dbReference>
<comment type="caution">
    <text evidence="1">The sequence shown here is derived from an EMBL/GenBank/DDBJ whole genome shotgun (WGS) entry which is preliminary data.</text>
</comment>